<protein>
    <submittedName>
        <fullName evidence="1">Uncharacterized protein</fullName>
    </submittedName>
</protein>
<keyword evidence="2" id="KW-1185">Reference proteome</keyword>
<evidence type="ECO:0000313" key="2">
    <source>
        <dbReference type="Proteomes" id="UP000829447"/>
    </source>
</evidence>
<name>A0ACC5XDU0_PANGG</name>
<organism evidence="1 2">
    <name type="scientific">Pangasianodon gigas</name>
    <name type="common">Mekong giant catfish</name>
    <name type="synonym">Pangasius gigas</name>
    <dbReference type="NCBI Taxonomy" id="30993"/>
    <lineage>
        <taxon>Eukaryota</taxon>
        <taxon>Metazoa</taxon>
        <taxon>Chordata</taxon>
        <taxon>Craniata</taxon>
        <taxon>Vertebrata</taxon>
        <taxon>Euteleostomi</taxon>
        <taxon>Actinopterygii</taxon>
        <taxon>Neopterygii</taxon>
        <taxon>Teleostei</taxon>
        <taxon>Ostariophysi</taxon>
        <taxon>Siluriformes</taxon>
        <taxon>Pangasiidae</taxon>
        <taxon>Pangasianodon</taxon>
    </lineage>
</organism>
<dbReference type="Proteomes" id="UP000829447">
    <property type="component" value="Linkage Group LG19"/>
</dbReference>
<accession>A0ACC5XDU0</accession>
<proteinExistence type="predicted"/>
<dbReference type="EMBL" id="CM040472">
    <property type="protein sequence ID" value="MCI4389300.1"/>
    <property type="molecule type" value="Genomic_DNA"/>
</dbReference>
<sequence length="158" mass="17602">MKSLHAMVHEAAVNHGDKTAAIFDTGTSPASCLTYDQLLALGNELCKNVQGAIGENEQVIGVFCDVNILLPVWIFGFQHYSFPSLELRGPNLFQHNNAPVHKVSSMKTWCVKVGVEELECPAQSPDLNPTEHLWDELEHQLNPRPPHQHQCLISLMLL</sequence>
<comment type="caution">
    <text evidence="1">The sequence shown here is derived from an EMBL/GenBank/DDBJ whole genome shotgun (WGS) entry which is preliminary data.</text>
</comment>
<gene>
    <name evidence="1" type="ORF">PGIGA_G00096420</name>
</gene>
<reference evidence="1 2" key="1">
    <citation type="journal article" date="2022" name="bioRxiv">
        <title>An ancient truncated duplication of the anti-Mullerian hormone receptor type 2 gene is a potential conserved master sex determinant in the Pangasiidae catfish family.</title>
        <authorList>
            <person name="Wen M."/>
            <person name="Pan Q."/>
            <person name="Jouanno E."/>
            <person name="Montfort J."/>
            <person name="Zahm M."/>
            <person name="Cabau C."/>
            <person name="Klopp C."/>
            <person name="Iampietro C."/>
            <person name="Roques C."/>
            <person name="Bouchez O."/>
            <person name="Castinel A."/>
            <person name="Donnadieu C."/>
            <person name="Parrinello H."/>
            <person name="Poncet C."/>
            <person name="Belmonte E."/>
            <person name="Gautier V."/>
            <person name="Avarre J.-C."/>
            <person name="Dugue R."/>
            <person name="Gustiano R."/>
            <person name="Ha T.T.T."/>
            <person name="Campet M."/>
            <person name="Sriphairoj K."/>
            <person name="Ribolli J."/>
            <person name="de Almeida F.L."/>
            <person name="Desvignes T."/>
            <person name="Postlethwait J.H."/>
            <person name="Bucao C.F."/>
            <person name="Robinson-Rechavi M."/>
            <person name="Bobe J."/>
            <person name="Herpin A."/>
            <person name="Guiguen Y."/>
        </authorList>
    </citation>
    <scope>NUCLEOTIDE SEQUENCE [LARGE SCALE GENOMIC DNA]</scope>
    <source>
        <strain evidence="1">YG-Dec2019</strain>
    </source>
</reference>
<evidence type="ECO:0000313" key="1">
    <source>
        <dbReference type="EMBL" id="MCI4389300.1"/>
    </source>
</evidence>